<accession>A0A6P4CPA2</accession>
<feature type="region of interest" description="Disordered" evidence="1">
    <location>
        <begin position="940"/>
        <end position="1004"/>
    </location>
</feature>
<evidence type="ECO:0000256" key="1">
    <source>
        <dbReference type="SAM" id="MobiDB-lite"/>
    </source>
</evidence>
<dbReference type="AlphaFoldDB" id="A0A6P4CPA2"/>
<feature type="compositionally biased region" description="Acidic residues" evidence="1">
    <location>
        <begin position="991"/>
        <end position="1004"/>
    </location>
</feature>
<dbReference type="PANTHER" id="PTHR10775">
    <property type="entry name" value="OS08G0208400 PROTEIN"/>
    <property type="match status" value="1"/>
</dbReference>
<dbReference type="PANTHER" id="PTHR10775:SF193">
    <property type="entry name" value="DUF4216 DOMAIN-CONTAINING PROTEIN"/>
    <property type="match status" value="1"/>
</dbReference>
<reference evidence="5" key="2">
    <citation type="submission" date="2025-08" db="UniProtKB">
        <authorList>
            <consortium name="RefSeq"/>
        </authorList>
    </citation>
    <scope>IDENTIFICATION</scope>
    <source>
        <tissue evidence="5">Whole plant</tissue>
    </source>
</reference>
<organism evidence="4 5">
    <name type="scientific">Arachis duranensis</name>
    <name type="common">Wild peanut</name>
    <dbReference type="NCBI Taxonomy" id="130453"/>
    <lineage>
        <taxon>Eukaryota</taxon>
        <taxon>Viridiplantae</taxon>
        <taxon>Streptophyta</taxon>
        <taxon>Embryophyta</taxon>
        <taxon>Tracheophyta</taxon>
        <taxon>Spermatophyta</taxon>
        <taxon>Magnoliopsida</taxon>
        <taxon>eudicotyledons</taxon>
        <taxon>Gunneridae</taxon>
        <taxon>Pentapetalae</taxon>
        <taxon>rosids</taxon>
        <taxon>fabids</taxon>
        <taxon>Fabales</taxon>
        <taxon>Fabaceae</taxon>
        <taxon>Papilionoideae</taxon>
        <taxon>50 kb inversion clade</taxon>
        <taxon>dalbergioids sensu lato</taxon>
        <taxon>Dalbergieae</taxon>
        <taxon>Pterocarpus clade</taxon>
        <taxon>Arachis</taxon>
    </lineage>
</organism>
<sequence>MHLWEKGFMPNYWIWTEHGEIDDIGINQMGFNNCGEGGSGSGANVEECDMYDISWEDNSRRYHEMVFNSAGPEDPHVEAKNFFDLLEAAQKSLWEGCVHSQLSIAVRMLCIKAEGNQSQESFKQCATLIREIAPEGSAIPRDYYEAKKLVQNPRLKAIKIDYCSNNCMLYRKDDAVLTSCKFCEAPRFKPISDGGCKSKRVPFKRMHYLPLIPRLRRLYVSMSSAPHMTWHIKNQRDDGVMTHPSHGEAWKSFDRIHSDFALEPRNIRLGLCSDGFTPNIQFSKPYSCWPVIVIPYNLPPGMCMKDPYLFLTCLIPGPNNPKANIDVFLGPLIDELNELWNPGVLTYDIVEKKNFVLKAALMWTINDFPAYGMLSGWMTQGRLSCPICMEDTKSFTLSHGGKASWFDCHRRFLPINHPYRRNKNDFRKNKIESEEAPTRLSGLEIWQRIKGLEKISDNGKWIKSREYGITHNWTKQSVFWELPYWKDNLVRHCLDIMHIEKNVLDNIMNTVMDTDRTKDNEKARLDLAELCKRPDLHLRHVGDNCWSKPKAAYTLTSEQQQDVYRWVQQLRFPDGYASNLARCCLLPTAFRELPTNIWKPLTELSQFFKDLCSTTLKVHDLEVMEQNIPIILCKLERIFPPGFFNVMEHLPIHLAYEARVCGPVQYRWMYPFERVIGAFKRTVKNRARVEGSICEAFLAKETSSFVSFYFEPHILSRRTRVGRNDDGGDTIKASLSIFNRPGRKVGKAKDHWLDERDKAAAHLHILLNESKVQNQCNEIVDPGLQSLSWGPSNKATSYPIYKVNGYTFHTLARSKGKKTDNTGVFVKGDIGNGKSDWFGVLEDILELEYTGSDSNRVVLFKCQWYDPSRPNGTRIHNDYKITEVNHSKRYRHYDPFIVAQKAKQVYFLPYPGNCKSMWRVVVNTKPRGRIEINHVHVEEDEEENDVAYQADESNPSRISDTEPPISLKSPFGEDHIVELSIGSSSGANKNDDDDVADFNDDIDF</sequence>
<feature type="domain" description="DUF4218" evidence="3">
    <location>
        <begin position="611"/>
        <end position="724"/>
    </location>
</feature>
<dbReference type="KEGG" id="adu:107478810"/>
<feature type="domain" description="DUF4216" evidence="2">
    <location>
        <begin position="845"/>
        <end position="921"/>
    </location>
</feature>
<name>A0A6P4CPA2_ARADU</name>
<dbReference type="RefSeq" id="XP_015954433.2">
    <property type="nucleotide sequence ID" value="XM_016098947.2"/>
</dbReference>
<evidence type="ECO:0000259" key="3">
    <source>
        <dbReference type="Pfam" id="PF13960"/>
    </source>
</evidence>
<dbReference type="Pfam" id="PF13952">
    <property type="entry name" value="DUF4216"/>
    <property type="match status" value="1"/>
</dbReference>
<protein>
    <submittedName>
        <fullName evidence="5">Uncharacterized protein LOC107478810</fullName>
    </submittedName>
</protein>
<evidence type="ECO:0000313" key="4">
    <source>
        <dbReference type="Proteomes" id="UP000515211"/>
    </source>
</evidence>
<dbReference type="InterPro" id="IPR025312">
    <property type="entry name" value="DUF4216"/>
</dbReference>
<proteinExistence type="predicted"/>
<evidence type="ECO:0000313" key="5">
    <source>
        <dbReference type="RefSeq" id="XP_015954433.2"/>
    </source>
</evidence>
<dbReference type="GeneID" id="107478810"/>
<dbReference type="Pfam" id="PF13960">
    <property type="entry name" value="DUF4218"/>
    <property type="match status" value="1"/>
</dbReference>
<dbReference type="InterPro" id="IPR004242">
    <property type="entry name" value="Transposase_21"/>
</dbReference>
<reference evidence="4" key="1">
    <citation type="journal article" date="2016" name="Nat. Genet.">
        <title>The genome sequences of Arachis duranensis and Arachis ipaensis, the diploid ancestors of cultivated peanut.</title>
        <authorList>
            <person name="Bertioli D.J."/>
            <person name="Cannon S.B."/>
            <person name="Froenicke L."/>
            <person name="Huang G."/>
            <person name="Farmer A.D."/>
            <person name="Cannon E.K."/>
            <person name="Liu X."/>
            <person name="Gao D."/>
            <person name="Clevenger J."/>
            <person name="Dash S."/>
            <person name="Ren L."/>
            <person name="Moretzsohn M.C."/>
            <person name="Shirasawa K."/>
            <person name="Huang W."/>
            <person name="Vidigal B."/>
            <person name="Abernathy B."/>
            <person name="Chu Y."/>
            <person name="Niederhuth C.E."/>
            <person name="Umale P."/>
            <person name="Araujo A.C."/>
            <person name="Kozik A."/>
            <person name="Kim K.D."/>
            <person name="Burow M.D."/>
            <person name="Varshney R.K."/>
            <person name="Wang X."/>
            <person name="Zhang X."/>
            <person name="Barkley N."/>
            <person name="Guimaraes P.M."/>
            <person name="Isobe S."/>
            <person name="Guo B."/>
            <person name="Liao B."/>
            <person name="Stalker H.T."/>
            <person name="Schmitz R.J."/>
            <person name="Scheffler B.E."/>
            <person name="Leal-Bertioli S.C."/>
            <person name="Xun X."/>
            <person name="Jackson S.A."/>
            <person name="Michelmore R."/>
            <person name="Ozias-Akins P."/>
        </authorList>
    </citation>
    <scope>NUCLEOTIDE SEQUENCE [LARGE SCALE GENOMIC DNA]</scope>
    <source>
        <strain evidence="4">cv. V14167</strain>
    </source>
</reference>
<dbReference type="InterPro" id="IPR025452">
    <property type="entry name" value="DUF4218"/>
</dbReference>
<dbReference type="Proteomes" id="UP000515211">
    <property type="component" value="Chromosome 3"/>
</dbReference>
<keyword evidence="4" id="KW-1185">Reference proteome</keyword>
<gene>
    <name evidence="5" type="primary">LOC107478810</name>
</gene>
<dbReference type="Pfam" id="PF02992">
    <property type="entry name" value="Transposase_21"/>
    <property type="match status" value="1"/>
</dbReference>
<evidence type="ECO:0000259" key="2">
    <source>
        <dbReference type="Pfam" id="PF13952"/>
    </source>
</evidence>